<dbReference type="Pfam" id="PF08366">
    <property type="entry name" value="LLGL"/>
    <property type="match status" value="1"/>
</dbReference>
<evidence type="ECO:0000313" key="6">
    <source>
        <dbReference type="Proteomes" id="UP000437017"/>
    </source>
</evidence>
<evidence type="ECO:0000256" key="3">
    <source>
        <dbReference type="SAM" id="MobiDB-lite"/>
    </source>
</evidence>
<dbReference type="GO" id="GO:0030866">
    <property type="term" value="P:cortical actin cytoskeleton organization"/>
    <property type="evidence" value="ECO:0007669"/>
    <property type="project" value="TreeGrafter"/>
</dbReference>
<keyword evidence="1" id="KW-0853">WD repeat</keyword>
<dbReference type="OrthoDB" id="19944at2759"/>
<dbReference type="GO" id="GO:0008593">
    <property type="term" value="P:regulation of Notch signaling pathway"/>
    <property type="evidence" value="ECO:0007669"/>
    <property type="project" value="TreeGrafter"/>
</dbReference>
<dbReference type="InterPro" id="IPR000664">
    <property type="entry name" value="Lethal2_giant"/>
</dbReference>
<protein>
    <recommendedName>
        <fullName evidence="4">Lethal giant larvae homologue 2 domain-containing protein</fullName>
    </recommendedName>
</protein>
<dbReference type="GO" id="GO:0005886">
    <property type="term" value="C:plasma membrane"/>
    <property type="evidence" value="ECO:0007669"/>
    <property type="project" value="TreeGrafter"/>
</dbReference>
<dbReference type="AlphaFoldDB" id="A0A643BUD9"/>
<organism evidence="5 6">
    <name type="scientific">Balaenoptera physalus</name>
    <name type="common">Fin whale</name>
    <name type="synonym">Balaena physalus</name>
    <dbReference type="NCBI Taxonomy" id="9770"/>
    <lineage>
        <taxon>Eukaryota</taxon>
        <taxon>Metazoa</taxon>
        <taxon>Chordata</taxon>
        <taxon>Craniata</taxon>
        <taxon>Vertebrata</taxon>
        <taxon>Euteleostomi</taxon>
        <taxon>Mammalia</taxon>
        <taxon>Eutheria</taxon>
        <taxon>Laurasiatheria</taxon>
        <taxon>Artiodactyla</taxon>
        <taxon>Whippomorpha</taxon>
        <taxon>Cetacea</taxon>
        <taxon>Mysticeti</taxon>
        <taxon>Balaenopteridae</taxon>
        <taxon>Balaenoptera</taxon>
    </lineage>
</organism>
<sequence>VVEALQEHPWDPDQILIGYSLGLIVFWDLQGSRLATGEYLLAAGWSSDSCHSDSSYCQWPVSGDTQQPEPLHSCVPYGPFPCKAITNIFWLTTKQGLPFTIFKGGMLWAGYGDCHCSSVAHNSQQTASDFTSRVIDFTLLVEMDRAAAFDDPYAQVVLAEEELVPPYLASLNCSAITCSHQVSNIPLKLWEHIIAAGSWQNTHFSTVFLTNTDPSESLTAQGQDEWSLLCKVGSFDPHSDDPQLGIQKIFLCKYSGYLVVATTAGQVRLLELYDEEVEHSMEQVEADLLQDQEGYLWKGQECLCACPGPVRFEPGFQPFVLVQCQPLAVVTFLALHSQWHLVFVKCTRLNDQLALEGPLSHVKFLKTSLCQSFRWARRSRQWPTGPPGDVQEGSTRAEQTHMQNMELAPVQCKMEAHLAADTFMGLVRTLYFTDIYLRNNSRLCPLLWAGTNGSTVYAFALCMTPEEQRIDEPSLEVAHDLSKSLDIQGSHQLLTVSEEQFKVFHAAQDQCQAEAEANHPRGLAVTAACFRSCRAEDYREHHLAVLTNVGDVQVVSLPLLKPQVHYNYFCWVDVSSIAFCIFTKYGQGFYLISPSEFEHFSLSTKWLVEPQCLVDSAETKNYSRPRNGSGPEKALGGARNSAKVMERRGEEVGPRWSMLCSGPEGDPEHAGARPRALWQLAILSKWVTASAMGEDAPELLSLYLLLRQRASRLHDEHTLLRPLPWVTTPPGEAHALGHAGARGTPSFHPAAAPGLGRGDTPGPWGYPFLGLDYLGPFVNVAQFLNPPFPPFC</sequence>
<evidence type="ECO:0000259" key="4">
    <source>
        <dbReference type="Pfam" id="PF08366"/>
    </source>
</evidence>
<reference evidence="5 6" key="1">
    <citation type="journal article" date="2019" name="PLoS ONE">
        <title>Genomic analyses reveal an absence of contemporary introgressive admixture between fin whales and blue whales, despite known hybrids.</title>
        <authorList>
            <person name="Westbury M.V."/>
            <person name="Petersen B."/>
            <person name="Lorenzen E.D."/>
        </authorList>
    </citation>
    <scope>NUCLEOTIDE SEQUENCE [LARGE SCALE GENOMIC DNA]</scope>
    <source>
        <strain evidence="5">FinWhale-01</strain>
    </source>
</reference>
<dbReference type="GO" id="GO:0045159">
    <property type="term" value="F:myosin II binding"/>
    <property type="evidence" value="ECO:0007669"/>
    <property type="project" value="TreeGrafter"/>
</dbReference>
<dbReference type="GO" id="GO:0030864">
    <property type="term" value="C:cortical actin cytoskeleton"/>
    <property type="evidence" value="ECO:0007669"/>
    <property type="project" value="TreeGrafter"/>
</dbReference>
<dbReference type="GO" id="GO:0006893">
    <property type="term" value="P:Golgi to plasma membrane transport"/>
    <property type="evidence" value="ECO:0007669"/>
    <property type="project" value="TreeGrafter"/>
</dbReference>
<dbReference type="EMBL" id="SGJD01004671">
    <property type="protein sequence ID" value="KAB0391268.1"/>
    <property type="molecule type" value="Genomic_DNA"/>
</dbReference>
<keyword evidence="2" id="KW-0677">Repeat</keyword>
<evidence type="ECO:0000256" key="2">
    <source>
        <dbReference type="ARBA" id="ARBA00022737"/>
    </source>
</evidence>
<dbReference type="GO" id="GO:0032878">
    <property type="term" value="P:regulation of establishment or maintenance of cell polarity"/>
    <property type="evidence" value="ECO:0007669"/>
    <property type="project" value="TreeGrafter"/>
</dbReference>
<accession>A0A643BUD9</accession>
<dbReference type="PANTHER" id="PTHR10241:SF20">
    <property type="entry name" value="LLGL SCRIBBLE CELL POLARITY COMPLEX COMPONENT 2"/>
    <property type="match status" value="1"/>
</dbReference>
<evidence type="ECO:0000256" key="1">
    <source>
        <dbReference type="ARBA" id="ARBA00022574"/>
    </source>
</evidence>
<keyword evidence="6" id="KW-1185">Reference proteome</keyword>
<proteinExistence type="predicted"/>
<dbReference type="GO" id="GO:0005096">
    <property type="term" value="F:GTPase activator activity"/>
    <property type="evidence" value="ECO:0007669"/>
    <property type="project" value="TreeGrafter"/>
</dbReference>
<gene>
    <name evidence="5" type="ORF">E2I00_015290</name>
</gene>
<comment type="caution">
    <text evidence="5">The sequence shown here is derived from an EMBL/GenBank/DDBJ whole genome shotgun (WGS) entry which is preliminary data.</text>
</comment>
<dbReference type="InterPro" id="IPR013577">
    <property type="entry name" value="LLGL2"/>
</dbReference>
<feature type="non-terminal residue" evidence="5">
    <location>
        <position position="1"/>
    </location>
</feature>
<dbReference type="GO" id="GO:0051294">
    <property type="term" value="P:establishment of spindle orientation"/>
    <property type="evidence" value="ECO:0007669"/>
    <property type="project" value="TreeGrafter"/>
</dbReference>
<dbReference type="Proteomes" id="UP000437017">
    <property type="component" value="Unassembled WGS sequence"/>
</dbReference>
<feature type="region of interest" description="Disordered" evidence="3">
    <location>
        <begin position="620"/>
        <end position="640"/>
    </location>
</feature>
<dbReference type="PANTHER" id="PTHR10241">
    <property type="entry name" value="LETHAL 2 GIANT LARVAE PROTEIN"/>
    <property type="match status" value="1"/>
</dbReference>
<dbReference type="PRINTS" id="PR00962">
    <property type="entry name" value="LETHAL2GIANT"/>
</dbReference>
<evidence type="ECO:0000313" key="5">
    <source>
        <dbReference type="EMBL" id="KAB0391268.1"/>
    </source>
</evidence>
<feature type="domain" description="Lethal giant larvae homologue 2" evidence="4">
    <location>
        <begin position="75"/>
        <end position="164"/>
    </location>
</feature>
<name>A0A643BUD9_BALPH</name>